<keyword evidence="5" id="KW-0808">Transferase</keyword>
<dbReference type="InterPro" id="IPR050428">
    <property type="entry name" value="TCS_sensor_his_kinase"/>
</dbReference>
<evidence type="ECO:0000259" key="13">
    <source>
        <dbReference type="PROSITE" id="PS50885"/>
    </source>
</evidence>
<organism evidence="14 15">
    <name type="scientific">Novosphingobium olei</name>
    <dbReference type="NCBI Taxonomy" id="2728851"/>
    <lineage>
        <taxon>Bacteria</taxon>
        <taxon>Pseudomonadati</taxon>
        <taxon>Pseudomonadota</taxon>
        <taxon>Alphaproteobacteria</taxon>
        <taxon>Sphingomonadales</taxon>
        <taxon>Sphingomonadaceae</taxon>
        <taxon>Novosphingobium</taxon>
    </lineage>
</organism>
<dbReference type="Proteomes" id="UP000583556">
    <property type="component" value="Unassembled WGS sequence"/>
</dbReference>
<dbReference type="SMART" id="SM00388">
    <property type="entry name" value="HisKA"/>
    <property type="match status" value="1"/>
</dbReference>
<sequence>MLIPRSESLSFILARRMAATSVVVLMVLALAFSIKELVNKRYLQEATLNANAVAIAEALHSGGQPALLRLYRDYPKAYGFRVFDHSALARRHVLAAANTGWFPTVPGSTPGMDDRDEARNSTTDDTKLVEGFVLVRGLSANDRSAPPVAVATRRVGFADRHYWVQTYMAGDPAFAFTGVIADDLIKQILVPALFIIPALTLAIFLTTRTVLRPLRQLSDSAGHVGAAVASGQALVPIPESGMAREFARVAATINVMLAKLDHSLQLQKQFTSDIAHELRTPLAVLLLDMSQLPPGSARDRVKSDLKELGQLVDELLRFAQAEDVMASEVGNVDIVAVARKVVEEAVPDALVKRQLLELNCSTEILMLSGNPALLKIAIRNLVDNALKYAPARTTVTVAVEPGPSVIVDDRGPGIPTEHRDRAFARFWRMDRQLGCGAGVGLALVRRIAQLHDGHIRMEQRPGGGTRMILSLAGSAFS</sequence>
<dbReference type="InterPro" id="IPR005467">
    <property type="entry name" value="His_kinase_dom"/>
</dbReference>
<evidence type="ECO:0000256" key="5">
    <source>
        <dbReference type="ARBA" id="ARBA00022679"/>
    </source>
</evidence>
<protein>
    <recommendedName>
        <fullName evidence="3">histidine kinase</fullName>
        <ecNumber evidence="3">2.7.13.3</ecNumber>
    </recommendedName>
</protein>
<dbReference type="CDD" id="cd06225">
    <property type="entry name" value="HAMP"/>
    <property type="match status" value="1"/>
</dbReference>
<keyword evidence="15" id="KW-1185">Reference proteome</keyword>
<dbReference type="InterPro" id="IPR004358">
    <property type="entry name" value="Sig_transdc_His_kin-like_C"/>
</dbReference>
<dbReference type="PROSITE" id="PS50885">
    <property type="entry name" value="HAMP"/>
    <property type="match status" value="1"/>
</dbReference>
<dbReference type="InterPro" id="IPR003661">
    <property type="entry name" value="HisK_dim/P_dom"/>
</dbReference>
<gene>
    <name evidence="14" type="ORF">HHL27_18965</name>
</gene>
<feature type="transmembrane region" description="Helical" evidence="11">
    <location>
        <begin position="188"/>
        <end position="207"/>
    </location>
</feature>
<dbReference type="PANTHER" id="PTHR45436:SF5">
    <property type="entry name" value="SENSOR HISTIDINE KINASE TRCS"/>
    <property type="match status" value="1"/>
</dbReference>
<name>A0A7Y0BSK2_9SPHN</name>
<evidence type="ECO:0000313" key="14">
    <source>
        <dbReference type="EMBL" id="NML95759.1"/>
    </source>
</evidence>
<keyword evidence="8 11" id="KW-1133">Transmembrane helix</keyword>
<dbReference type="SUPFAM" id="SSF47384">
    <property type="entry name" value="Homodimeric domain of signal transducing histidine kinase"/>
    <property type="match status" value="1"/>
</dbReference>
<dbReference type="RefSeq" id="WP_169494963.1">
    <property type="nucleotide sequence ID" value="NZ_JABBGM010000012.1"/>
</dbReference>
<evidence type="ECO:0000256" key="4">
    <source>
        <dbReference type="ARBA" id="ARBA00022553"/>
    </source>
</evidence>
<evidence type="ECO:0000313" key="15">
    <source>
        <dbReference type="Proteomes" id="UP000583556"/>
    </source>
</evidence>
<dbReference type="PROSITE" id="PS50109">
    <property type="entry name" value="HIS_KIN"/>
    <property type="match status" value="1"/>
</dbReference>
<reference evidence="14 15" key="1">
    <citation type="submission" date="2020-04" db="EMBL/GenBank/DDBJ databases">
        <title>Novosphingobium sp. TW-4 isolated from soil.</title>
        <authorList>
            <person name="Dahal R.H."/>
            <person name="Chaudhary D.K."/>
        </authorList>
    </citation>
    <scope>NUCLEOTIDE SEQUENCE [LARGE SCALE GENOMIC DNA]</scope>
    <source>
        <strain evidence="14 15">TW-4</strain>
    </source>
</reference>
<dbReference type="Pfam" id="PF02518">
    <property type="entry name" value="HATPase_c"/>
    <property type="match status" value="1"/>
</dbReference>
<evidence type="ECO:0000256" key="10">
    <source>
        <dbReference type="ARBA" id="ARBA00023136"/>
    </source>
</evidence>
<keyword evidence="10 11" id="KW-0472">Membrane</keyword>
<dbReference type="SUPFAM" id="SSF55874">
    <property type="entry name" value="ATPase domain of HSP90 chaperone/DNA topoisomerase II/histidine kinase"/>
    <property type="match status" value="1"/>
</dbReference>
<keyword evidence="9" id="KW-0902">Two-component regulatory system</keyword>
<feature type="domain" description="Histidine kinase" evidence="12">
    <location>
        <begin position="273"/>
        <end position="475"/>
    </location>
</feature>
<proteinExistence type="predicted"/>
<evidence type="ECO:0000256" key="2">
    <source>
        <dbReference type="ARBA" id="ARBA00004370"/>
    </source>
</evidence>
<evidence type="ECO:0000259" key="12">
    <source>
        <dbReference type="PROSITE" id="PS50109"/>
    </source>
</evidence>
<keyword evidence="4" id="KW-0597">Phosphoprotein</keyword>
<dbReference type="AlphaFoldDB" id="A0A7Y0BSK2"/>
<dbReference type="SMART" id="SM00304">
    <property type="entry name" value="HAMP"/>
    <property type="match status" value="1"/>
</dbReference>
<feature type="domain" description="HAMP" evidence="13">
    <location>
        <begin position="208"/>
        <end position="265"/>
    </location>
</feature>
<evidence type="ECO:0000256" key="1">
    <source>
        <dbReference type="ARBA" id="ARBA00000085"/>
    </source>
</evidence>
<dbReference type="InterPro" id="IPR003594">
    <property type="entry name" value="HATPase_dom"/>
</dbReference>
<comment type="catalytic activity">
    <reaction evidence="1">
        <text>ATP + protein L-histidine = ADP + protein N-phospho-L-histidine.</text>
        <dbReference type="EC" id="2.7.13.3"/>
    </reaction>
</comment>
<evidence type="ECO:0000256" key="7">
    <source>
        <dbReference type="ARBA" id="ARBA00022777"/>
    </source>
</evidence>
<dbReference type="Pfam" id="PF00672">
    <property type="entry name" value="HAMP"/>
    <property type="match status" value="1"/>
</dbReference>
<evidence type="ECO:0000256" key="3">
    <source>
        <dbReference type="ARBA" id="ARBA00012438"/>
    </source>
</evidence>
<dbReference type="Gene3D" id="3.30.565.10">
    <property type="entry name" value="Histidine kinase-like ATPase, C-terminal domain"/>
    <property type="match status" value="1"/>
</dbReference>
<dbReference type="GO" id="GO:0016020">
    <property type="term" value="C:membrane"/>
    <property type="evidence" value="ECO:0007669"/>
    <property type="project" value="UniProtKB-SubCell"/>
</dbReference>
<dbReference type="EMBL" id="JABBGM010000012">
    <property type="protein sequence ID" value="NML95759.1"/>
    <property type="molecule type" value="Genomic_DNA"/>
</dbReference>
<keyword evidence="7" id="KW-0418">Kinase</keyword>
<evidence type="ECO:0000256" key="6">
    <source>
        <dbReference type="ARBA" id="ARBA00022692"/>
    </source>
</evidence>
<dbReference type="InterPro" id="IPR036890">
    <property type="entry name" value="HATPase_C_sf"/>
</dbReference>
<dbReference type="InterPro" id="IPR036097">
    <property type="entry name" value="HisK_dim/P_sf"/>
</dbReference>
<dbReference type="Pfam" id="PF00512">
    <property type="entry name" value="HisKA"/>
    <property type="match status" value="1"/>
</dbReference>
<comment type="caution">
    <text evidence="14">The sequence shown here is derived from an EMBL/GenBank/DDBJ whole genome shotgun (WGS) entry which is preliminary data.</text>
</comment>
<comment type="subcellular location">
    <subcellularLocation>
        <location evidence="2">Membrane</location>
    </subcellularLocation>
</comment>
<dbReference type="GO" id="GO:0000155">
    <property type="term" value="F:phosphorelay sensor kinase activity"/>
    <property type="evidence" value="ECO:0007669"/>
    <property type="project" value="InterPro"/>
</dbReference>
<evidence type="ECO:0000256" key="9">
    <source>
        <dbReference type="ARBA" id="ARBA00023012"/>
    </source>
</evidence>
<dbReference type="SMART" id="SM00387">
    <property type="entry name" value="HATPase_c"/>
    <property type="match status" value="1"/>
</dbReference>
<evidence type="ECO:0000256" key="11">
    <source>
        <dbReference type="SAM" id="Phobius"/>
    </source>
</evidence>
<dbReference type="PANTHER" id="PTHR45436">
    <property type="entry name" value="SENSOR HISTIDINE KINASE YKOH"/>
    <property type="match status" value="1"/>
</dbReference>
<dbReference type="InterPro" id="IPR003660">
    <property type="entry name" value="HAMP_dom"/>
</dbReference>
<accession>A0A7Y0BSK2</accession>
<dbReference type="Gene3D" id="1.10.287.130">
    <property type="match status" value="1"/>
</dbReference>
<keyword evidence="6 11" id="KW-0812">Transmembrane</keyword>
<dbReference type="EC" id="2.7.13.3" evidence="3"/>
<dbReference type="CDD" id="cd00082">
    <property type="entry name" value="HisKA"/>
    <property type="match status" value="1"/>
</dbReference>
<dbReference type="PRINTS" id="PR00344">
    <property type="entry name" value="BCTRLSENSOR"/>
</dbReference>
<evidence type="ECO:0000256" key="8">
    <source>
        <dbReference type="ARBA" id="ARBA00022989"/>
    </source>
</evidence>